<evidence type="ECO:0000313" key="10">
    <source>
        <dbReference type="EMBL" id="CAL8124448.1"/>
    </source>
</evidence>
<evidence type="ECO:0000256" key="2">
    <source>
        <dbReference type="ARBA" id="ARBA00022692"/>
    </source>
</evidence>
<dbReference type="InterPro" id="IPR011042">
    <property type="entry name" value="6-blade_b-propeller_TolB-like"/>
</dbReference>
<name>A0ABP1RB91_9HEXA</name>
<keyword evidence="8" id="KW-0325">Glycoprotein</keyword>
<organism evidence="10 11">
    <name type="scientific">Orchesella dallaii</name>
    <dbReference type="NCBI Taxonomy" id="48710"/>
    <lineage>
        <taxon>Eukaryota</taxon>
        <taxon>Metazoa</taxon>
        <taxon>Ecdysozoa</taxon>
        <taxon>Arthropoda</taxon>
        <taxon>Hexapoda</taxon>
        <taxon>Collembola</taxon>
        <taxon>Entomobryomorpha</taxon>
        <taxon>Entomobryoidea</taxon>
        <taxon>Orchesellidae</taxon>
        <taxon>Orchesellinae</taxon>
        <taxon>Orchesella</taxon>
    </lineage>
</organism>
<evidence type="ECO:0000256" key="8">
    <source>
        <dbReference type="ARBA" id="ARBA00023180"/>
    </source>
</evidence>
<feature type="disulfide bond" evidence="9">
    <location>
        <begin position="157"/>
        <end position="175"/>
    </location>
</feature>
<evidence type="ECO:0000256" key="4">
    <source>
        <dbReference type="ARBA" id="ARBA00022989"/>
    </source>
</evidence>
<keyword evidence="3" id="KW-0677">Repeat</keyword>
<keyword evidence="5" id="KW-0472">Membrane</keyword>
<comment type="caution">
    <text evidence="10">The sequence shown here is derived from an EMBL/GenBank/DDBJ whole genome shotgun (WGS) entry which is preliminary data.</text>
</comment>
<dbReference type="Pfam" id="PF00057">
    <property type="entry name" value="Ldl_recept_a"/>
    <property type="match status" value="3"/>
</dbReference>
<dbReference type="Proteomes" id="UP001642540">
    <property type="component" value="Unassembled WGS sequence"/>
</dbReference>
<comment type="subcellular location">
    <subcellularLocation>
        <location evidence="1">Membrane</location>
        <topology evidence="1">Single-pass membrane protein</topology>
    </subcellularLocation>
</comment>
<dbReference type="InterPro" id="IPR036055">
    <property type="entry name" value="LDL_receptor-like_sf"/>
</dbReference>
<dbReference type="Gene3D" id="2.120.10.30">
    <property type="entry name" value="TolB, C-terminal domain"/>
    <property type="match status" value="1"/>
</dbReference>
<dbReference type="InterPro" id="IPR002172">
    <property type="entry name" value="LDrepeatLR_classA_rpt"/>
</dbReference>
<keyword evidence="2" id="KW-0812">Transmembrane</keyword>
<keyword evidence="11" id="KW-1185">Reference proteome</keyword>
<comment type="caution">
    <text evidence="9">Lacks conserved residue(s) required for the propagation of feature annotation.</text>
</comment>
<evidence type="ECO:0000256" key="6">
    <source>
        <dbReference type="ARBA" id="ARBA00023157"/>
    </source>
</evidence>
<protein>
    <submittedName>
        <fullName evidence="10">Uncharacterized protein</fullName>
    </submittedName>
</protein>
<dbReference type="PROSITE" id="PS01209">
    <property type="entry name" value="LDLRA_1"/>
    <property type="match status" value="2"/>
</dbReference>
<dbReference type="PANTHER" id="PTHR22722:SF14">
    <property type="entry name" value="MEGALIN, ISOFORM A"/>
    <property type="match status" value="1"/>
</dbReference>
<evidence type="ECO:0000256" key="9">
    <source>
        <dbReference type="PROSITE-ProRule" id="PRU00124"/>
    </source>
</evidence>
<dbReference type="EMBL" id="CAXLJM020000068">
    <property type="protein sequence ID" value="CAL8124448.1"/>
    <property type="molecule type" value="Genomic_DNA"/>
</dbReference>
<dbReference type="InterPro" id="IPR023415">
    <property type="entry name" value="LDLR_class-A_CS"/>
</dbReference>
<dbReference type="SMART" id="SM00192">
    <property type="entry name" value="LDLa"/>
    <property type="match status" value="3"/>
</dbReference>
<proteinExistence type="predicted"/>
<dbReference type="InterPro" id="IPR051221">
    <property type="entry name" value="LDLR-related"/>
</dbReference>
<dbReference type="PROSITE" id="PS50068">
    <property type="entry name" value="LDLRA_2"/>
    <property type="match status" value="3"/>
</dbReference>
<keyword evidence="4" id="KW-1133">Transmembrane helix</keyword>
<dbReference type="Gene3D" id="4.10.400.10">
    <property type="entry name" value="Low-density Lipoprotein Receptor"/>
    <property type="match status" value="3"/>
</dbReference>
<feature type="disulfide bond" evidence="9">
    <location>
        <begin position="150"/>
        <end position="162"/>
    </location>
</feature>
<keyword evidence="7" id="KW-0675">Receptor</keyword>
<accession>A0ABP1RB91</accession>
<dbReference type="SUPFAM" id="SSF57424">
    <property type="entry name" value="LDL receptor-like module"/>
    <property type="match status" value="3"/>
</dbReference>
<keyword evidence="6 9" id="KW-1015">Disulfide bond</keyword>
<feature type="disulfide bond" evidence="9">
    <location>
        <begin position="169"/>
        <end position="184"/>
    </location>
</feature>
<evidence type="ECO:0000256" key="5">
    <source>
        <dbReference type="ARBA" id="ARBA00023136"/>
    </source>
</evidence>
<dbReference type="CDD" id="cd00112">
    <property type="entry name" value="LDLa"/>
    <property type="match status" value="3"/>
</dbReference>
<sequence length="316" mass="35946">MTLNETTGAFDSLSSTGDEGIAVVGEDHIPNFAVSEHDTLYYVPRERTVRVAKYQGFKKYSYKLELSDEEIARTGYTGKTIVALVNKTFSHELYHLRRTNECSSVSIRQKNCSHICVVGEGYRGSCRCPLGFKMEADDDTTCVEVKLNVCNEGQFKCSDNSCIKEELLCDGVPDCREGEDEENCKDQMNCPRQTFHCGKNDRPGMCIPIGWFYDNEEDCEDGSDERSCTKYSCKETDHYCEATDRCVPKSWICALRYNCPGIDAYQFCRGYNCNTEQFLCADLSKCISRNWFCDTGRDCPDGSDEPSEYCPEVRRR</sequence>
<evidence type="ECO:0000256" key="3">
    <source>
        <dbReference type="ARBA" id="ARBA00022737"/>
    </source>
</evidence>
<dbReference type="PANTHER" id="PTHR22722">
    <property type="entry name" value="LOW-DENSITY LIPOPROTEIN RECEPTOR-RELATED PROTEIN 2-RELATED"/>
    <property type="match status" value="1"/>
</dbReference>
<dbReference type="PRINTS" id="PR00261">
    <property type="entry name" value="LDLRECEPTOR"/>
</dbReference>
<gene>
    <name evidence="10" type="ORF">ODALV1_LOCUS20615</name>
</gene>
<evidence type="ECO:0000313" key="11">
    <source>
        <dbReference type="Proteomes" id="UP001642540"/>
    </source>
</evidence>
<reference evidence="10 11" key="1">
    <citation type="submission" date="2024-08" db="EMBL/GenBank/DDBJ databases">
        <authorList>
            <person name="Cucini C."/>
            <person name="Frati F."/>
        </authorList>
    </citation>
    <scope>NUCLEOTIDE SEQUENCE [LARGE SCALE GENOMIC DNA]</scope>
</reference>
<evidence type="ECO:0000256" key="1">
    <source>
        <dbReference type="ARBA" id="ARBA00004167"/>
    </source>
</evidence>
<evidence type="ECO:0000256" key="7">
    <source>
        <dbReference type="ARBA" id="ARBA00023170"/>
    </source>
</evidence>